<dbReference type="EMBL" id="MEVH01000031">
    <property type="protein sequence ID" value="OGC51096.1"/>
    <property type="molecule type" value="Genomic_DNA"/>
</dbReference>
<accession>A0A1F4V1M2</accession>
<name>A0A1F4V1M2_UNCKA</name>
<proteinExistence type="predicted"/>
<dbReference type="SUPFAM" id="SSF53335">
    <property type="entry name" value="S-adenosyl-L-methionine-dependent methyltransferases"/>
    <property type="match status" value="1"/>
</dbReference>
<dbReference type="Proteomes" id="UP000178771">
    <property type="component" value="Unassembled WGS sequence"/>
</dbReference>
<evidence type="ECO:0000313" key="2">
    <source>
        <dbReference type="Proteomes" id="UP000178771"/>
    </source>
</evidence>
<comment type="caution">
    <text evidence="1">The sequence shown here is derived from an EMBL/GenBank/DDBJ whole genome shotgun (WGS) entry which is preliminary data.</text>
</comment>
<gene>
    <name evidence="1" type="ORF">A2982_02400</name>
</gene>
<dbReference type="Gene3D" id="3.40.50.150">
    <property type="entry name" value="Vaccinia Virus protein VP39"/>
    <property type="match status" value="1"/>
</dbReference>
<sequence length="381" mass="42890">MDYRVAQDCQDIAEKCRLDRLNGAAKLLEVIDVQAGSPPGKDPVIGTFYRTISDAVVCGDESVIKLLGDVVAQRPDLPPASLANLMFRAVQSQLLFTKDGYPHGYETKRKWKEYIMKLTDDVSFYSELLATLERNTTTTKYQRYLPPLSLITTLCPYKDVSVADLGCGGDLGFPGIIIRESFAEFTDNTGGFVTDATRFEKLGRIQLYAVDKEHPLSDVAISWRFACSYYPSEIIDGEDRREKEFEARIRVGKVGQRFIQADITEPSFPALFGDKRVDFVTILTTLYQLPDSLKVKAISNAKKLLEDDGTIIVQDFFSKDPKNPSGFDTNINWSGPNSYNTFVLSSHTRWMPLHVLGWNGGRCTEVWKGEDFDEFISKFVS</sequence>
<dbReference type="AlphaFoldDB" id="A0A1F4V1M2"/>
<dbReference type="InterPro" id="IPR029063">
    <property type="entry name" value="SAM-dependent_MTases_sf"/>
</dbReference>
<dbReference type="STRING" id="1802624.A2982_02400"/>
<organism evidence="1 2">
    <name type="scientific">candidate division WWE3 bacterium RIFCSPLOWO2_01_FULL_39_13</name>
    <dbReference type="NCBI Taxonomy" id="1802624"/>
    <lineage>
        <taxon>Bacteria</taxon>
        <taxon>Katanobacteria</taxon>
    </lineage>
</organism>
<evidence type="ECO:0000313" key="1">
    <source>
        <dbReference type="EMBL" id="OGC51096.1"/>
    </source>
</evidence>
<reference evidence="1 2" key="1">
    <citation type="journal article" date="2016" name="Nat. Commun.">
        <title>Thousands of microbial genomes shed light on interconnected biogeochemical processes in an aquifer system.</title>
        <authorList>
            <person name="Anantharaman K."/>
            <person name="Brown C.T."/>
            <person name="Hug L.A."/>
            <person name="Sharon I."/>
            <person name="Castelle C.J."/>
            <person name="Probst A.J."/>
            <person name="Thomas B.C."/>
            <person name="Singh A."/>
            <person name="Wilkins M.J."/>
            <person name="Karaoz U."/>
            <person name="Brodie E.L."/>
            <person name="Williams K.H."/>
            <person name="Hubbard S.S."/>
            <person name="Banfield J.F."/>
        </authorList>
    </citation>
    <scope>NUCLEOTIDE SEQUENCE [LARGE SCALE GENOMIC DNA]</scope>
</reference>
<protein>
    <submittedName>
        <fullName evidence="1">Uncharacterized protein</fullName>
    </submittedName>
</protein>